<dbReference type="SUPFAM" id="SSF48179">
    <property type="entry name" value="6-phosphogluconate dehydrogenase C-terminal domain-like"/>
    <property type="match status" value="1"/>
</dbReference>
<dbReference type="InterPro" id="IPR001732">
    <property type="entry name" value="UDP-Glc/GDP-Man_DH_N"/>
</dbReference>
<organism evidence="5 6">
    <name type="scientific">Paenibacillus glycinis</name>
    <dbReference type="NCBI Taxonomy" id="2697035"/>
    <lineage>
        <taxon>Bacteria</taxon>
        <taxon>Bacillati</taxon>
        <taxon>Bacillota</taxon>
        <taxon>Bacilli</taxon>
        <taxon>Bacillales</taxon>
        <taxon>Paenibacillaceae</taxon>
        <taxon>Paenibacillus</taxon>
    </lineage>
</organism>
<keyword evidence="1" id="KW-0560">Oxidoreductase</keyword>
<dbReference type="EMBL" id="JAAAMV010000005">
    <property type="protein sequence ID" value="NBD24209.1"/>
    <property type="molecule type" value="Genomic_DNA"/>
</dbReference>
<evidence type="ECO:0000256" key="1">
    <source>
        <dbReference type="ARBA" id="ARBA00023002"/>
    </source>
</evidence>
<dbReference type="RefSeq" id="WP_161743013.1">
    <property type="nucleotide sequence ID" value="NZ_JAAAMV010000005.1"/>
</dbReference>
<dbReference type="InterPro" id="IPR014027">
    <property type="entry name" value="UDP-Glc/GDP-Man_DH_C"/>
</dbReference>
<dbReference type="InterPro" id="IPR036220">
    <property type="entry name" value="UDP-Glc/GDP-Man_DH_C_sf"/>
</dbReference>
<evidence type="ECO:0000256" key="3">
    <source>
        <dbReference type="PIRNR" id="PIRNR000124"/>
    </source>
</evidence>
<comment type="similarity">
    <text evidence="3">Belongs to the UDP-glucose/GDP-mannose dehydrogenase family.</text>
</comment>
<dbReference type="InterPro" id="IPR008927">
    <property type="entry name" value="6-PGluconate_DH-like_C_sf"/>
</dbReference>
<sequence length="445" mass="49753">MLNETLQTQELSAGLIEKLKNKEAIIGVIGLGYVGLPLAVEKAKAGYRVIGFDVQQQKIDMVNSGYNYIGDVVDADLRGMVESGQLRATADYSFISEVDAVAICVPTPLDIYQQPDTSYVQNSTREISRFLHKGMLVVLESTTYPGTTEELVKPILEATGLKCGEDFFLAYSPERVDPGNKTYNTKNTPKVVGGITAACSRVAVTLYGQVLDGDVHVVSSPSVAEMEKIYENTFRHINIALANEMAILCSRMGINVWEVIDAAKSKPYGFMAFYPGPGLGGHCIPIDPFYLTWKAREFNYHTRLIELAGEINNSMPEFVVQKIAEILNVDKKSINGSVVYLLGVAYKKDIDDYRESPVLKIIELLEERGATVLLSDTHIDKFKYRQKQYECIELTEESLSMADIAVITTDHTRFDYELIGRSDRSVFDTRNAMKEHTKPERYFLL</sequence>
<dbReference type="InterPro" id="IPR028359">
    <property type="entry name" value="UDP_ManNAc/GlcNAc_DH"/>
</dbReference>
<evidence type="ECO:0000313" key="6">
    <source>
        <dbReference type="Proteomes" id="UP000665561"/>
    </source>
</evidence>
<gene>
    <name evidence="5" type="ORF">GT019_10010</name>
</gene>
<dbReference type="PIRSF" id="PIRSF500136">
    <property type="entry name" value="UDP_ManNAc_DH"/>
    <property type="match status" value="1"/>
</dbReference>
<dbReference type="SMART" id="SM00984">
    <property type="entry name" value="UDPG_MGDP_dh_C"/>
    <property type="match status" value="1"/>
</dbReference>
<feature type="domain" description="UDP-glucose/GDP-mannose dehydrogenase C-terminal" evidence="4">
    <location>
        <begin position="340"/>
        <end position="435"/>
    </location>
</feature>
<dbReference type="InterPro" id="IPR014026">
    <property type="entry name" value="UDP-Glc/GDP-Man_DH_dimer"/>
</dbReference>
<evidence type="ECO:0000256" key="2">
    <source>
        <dbReference type="ARBA" id="ARBA00023027"/>
    </source>
</evidence>
<reference evidence="5 6" key="1">
    <citation type="submission" date="2020-01" db="EMBL/GenBank/DDBJ databases">
        <title>Paenibacillus soybeanensis sp. nov. isolated from the nodules of soybean (Glycine max(L.) Merr).</title>
        <authorList>
            <person name="Wang H."/>
        </authorList>
    </citation>
    <scope>NUCLEOTIDE SEQUENCE [LARGE SCALE GENOMIC DNA]</scope>
    <source>
        <strain evidence="5 6">T1</strain>
    </source>
</reference>
<dbReference type="InterPro" id="IPR036291">
    <property type="entry name" value="NAD(P)-bd_dom_sf"/>
</dbReference>
<dbReference type="Pfam" id="PF00984">
    <property type="entry name" value="UDPG_MGDP_dh"/>
    <property type="match status" value="1"/>
</dbReference>
<dbReference type="PANTHER" id="PTHR43491">
    <property type="entry name" value="UDP-N-ACETYL-D-MANNOSAMINE DEHYDROGENASE"/>
    <property type="match status" value="1"/>
</dbReference>
<evidence type="ECO:0000259" key="4">
    <source>
        <dbReference type="SMART" id="SM00984"/>
    </source>
</evidence>
<dbReference type="Pfam" id="PF03721">
    <property type="entry name" value="UDPG_MGDP_dh_N"/>
    <property type="match status" value="1"/>
</dbReference>
<accession>A0ABW9XP88</accession>
<proteinExistence type="inferred from homology"/>
<dbReference type="Pfam" id="PF03720">
    <property type="entry name" value="UDPG_MGDP_dh_C"/>
    <property type="match status" value="1"/>
</dbReference>
<comment type="caution">
    <text evidence="5">The sequence shown here is derived from an EMBL/GenBank/DDBJ whole genome shotgun (WGS) entry which is preliminary data.</text>
</comment>
<dbReference type="InterPro" id="IPR017476">
    <property type="entry name" value="UDP-Glc/GDP-Man"/>
</dbReference>
<evidence type="ECO:0000313" key="5">
    <source>
        <dbReference type="EMBL" id="NBD24209.1"/>
    </source>
</evidence>
<protein>
    <submittedName>
        <fullName evidence="5">Nucleotide sugar dehydrogenase</fullName>
    </submittedName>
</protein>
<dbReference type="PANTHER" id="PTHR43491:SF1">
    <property type="entry name" value="UDP-N-ACETYL-D-MANNOSAMINE DEHYDROGENASE"/>
    <property type="match status" value="1"/>
</dbReference>
<keyword evidence="2" id="KW-0520">NAD</keyword>
<dbReference type="Gene3D" id="3.40.50.720">
    <property type="entry name" value="NAD(P)-binding Rossmann-like Domain"/>
    <property type="match status" value="2"/>
</dbReference>
<dbReference type="Proteomes" id="UP000665561">
    <property type="component" value="Unassembled WGS sequence"/>
</dbReference>
<keyword evidence="6" id="KW-1185">Reference proteome</keyword>
<dbReference type="PIRSF" id="PIRSF000124">
    <property type="entry name" value="UDPglc_GDPman_dh"/>
    <property type="match status" value="1"/>
</dbReference>
<dbReference type="SUPFAM" id="SSF52413">
    <property type="entry name" value="UDP-glucose/GDP-mannose dehydrogenase C-terminal domain"/>
    <property type="match status" value="1"/>
</dbReference>
<dbReference type="SUPFAM" id="SSF51735">
    <property type="entry name" value="NAD(P)-binding Rossmann-fold domains"/>
    <property type="match status" value="1"/>
</dbReference>
<dbReference type="NCBIfam" id="TIGR03026">
    <property type="entry name" value="NDP-sugDHase"/>
    <property type="match status" value="1"/>
</dbReference>
<name>A0ABW9XP88_9BACL</name>